<dbReference type="PANTHER" id="PTHR12854">
    <property type="entry name" value="ATAXIN 2-RELATED"/>
    <property type="match status" value="1"/>
</dbReference>
<dbReference type="Pfam" id="PF14438">
    <property type="entry name" value="SM-ATX"/>
    <property type="match status" value="1"/>
</dbReference>
<feature type="region of interest" description="Disordered" evidence="2">
    <location>
        <begin position="553"/>
        <end position="598"/>
    </location>
</feature>
<evidence type="ECO:0000256" key="1">
    <source>
        <dbReference type="SAM" id="Coils"/>
    </source>
</evidence>
<accession>A0A812G4F7</accession>
<evidence type="ECO:0000313" key="4">
    <source>
        <dbReference type="EMBL" id="CAE6911573.1"/>
    </source>
</evidence>
<feature type="region of interest" description="Disordered" evidence="2">
    <location>
        <begin position="1"/>
        <end position="21"/>
    </location>
</feature>
<feature type="compositionally biased region" description="Low complexity" evidence="2">
    <location>
        <begin position="575"/>
        <end position="587"/>
    </location>
</feature>
<feature type="compositionally biased region" description="Basic residues" evidence="2">
    <location>
        <begin position="1"/>
        <end position="10"/>
    </location>
</feature>
<feature type="compositionally biased region" description="Basic and acidic residues" evidence="2">
    <location>
        <begin position="378"/>
        <end position="390"/>
    </location>
</feature>
<evidence type="ECO:0000256" key="2">
    <source>
        <dbReference type="SAM" id="MobiDB-lite"/>
    </source>
</evidence>
<organism evidence="4 5">
    <name type="scientific">Symbiodinium natans</name>
    <dbReference type="NCBI Taxonomy" id="878477"/>
    <lineage>
        <taxon>Eukaryota</taxon>
        <taxon>Sar</taxon>
        <taxon>Alveolata</taxon>
        <taxon>Dinophyceae</taxon>
        <taxon>Suessiales</taxon>
        <taxon>Symbiodiniaceae</taxon>
        <taxon>Symbiodinium</taxon>
    </lineage>
</organism>
<keyword evidence="1" id="KW-0175">Coiled coil</keyword>
<dbReference type="SMART" id="SM01272">
    <property type="entry name" value="LsmAD"/>
    <property type="match status" value="1"/>
</dbReference>
<dbReference type="InterPro" id="IPR025852">
    <property type="entry name" value="SM_dom_ATX"/>
</dbReference>
<dbReference type="InterPro" id="IPR045117">
    <property type="entry name" value="ATXN2-like"/>
</dbReference>
<dbReference type="PANTHER" id="PTHR12854:SF7">
    <property type="entry name" value="ATAXIN-2 HOMOLOG"/>
    <property type="match status" value="1"/>
</dbReference>
<gene>
    <name evidence="4" type="primary">CID4</name>
    <name evidence="4" type="ORF">SNAT2548_LOCUS122</name>
</gene>
<comment type="caution">
    <text evidence="4">The sequence shown here is derived from an EMBL/GenBank/DDBJ whole genome shotgun (WGS) entry which is preliminary data.</text>
</comment>
<dbReference type="GO" id="GO:0034063">
    <property type="term" value="P:stress granule assembly"/>
    <property type="evidence" value="ECO:0007669"/>
    <property type="project" value="TreeGrafter"/>
</dbReference>
<feature type="compositionally biased region" description="Basic and acidic residues" evidence="2">
    <location>
        <begin position="448"/>
        <end position="486"/>
    </location>
</feature>
<sequence length="771" mass="83146">MQQGGKKGRGPKAGARAAQPHDANKERMLYFLACLGGQTVTVKLKNQTTYEGVFHSCTLEGDISITLKSARQVAAGKGPSGEVKDEMVVAAKDFLQVSAANVPPEPKQHTAFKTDGEIAEGWGEGRNRELVAWKSGGEASAPAGVSLNLESGGRQIGTWNQFEYNEKQFGITSTYSEDLYTTKLDPSKIPEQKRKDAERIAREIESGQSWGRIEEGVNDDVDEEAQFSAVGSSQAREPVHAPLTVENVSQHDAASAAELHAADGFAREHRAKRYMITAHQRAPQLSEMKSINALNLEPALPKFDDKTRSDWINFKQSQSRTRQGQPSSGIRDELQQSLQAIQQKDATTQKKPAAAPGASGSGHAEAGGFQLDASAAAHEPEQEAQEEQKGGKGNSKFSFNPSAKEFSFNPQAATFTPTSNAVAQRTESKGTNQGGLTARTVAVGNLRRKQEEERRRQEAEELESKAKQAGPENDRRQAEAAEQARQDEIARKLDEAQPWWVLREWGTREHMAVSRADLERLERRLNQAEKAIQLQAGHIQELQATVDALQLGSHGSHGGHGSYATSATSRVTARGGSLSSGPLTGSSFPRERSRTPTPVITPAYQRSAAANGYGKGHAPMAENRHGHGGLGRESLESFDETEILVEDFAQANALDAKCKDALLSQAPEVQRAVVAQGPAEGRNPSAMVMGRIAKAQKDLGAFGEVPMPPVDGLLDQLEGFIAENALDEMCAESLRNQSPECQAAVLNQGPASGRNASAMVMGRIAKFQRGG</sequence>
<dbReference type="Proteomes" id="UP000604046">
    <property type="component" value="Unassembled WGS sequence"/>
</dbReference>
<dbReference type="GO" id="GO:0010494">
    <property type="term" value="C:cytoplasmic stress granule"/>
    <property type="evidence" value="ECO:0007669"/>
    <property type="project" value="TreeGrafter"/>
</dbReference>
<feature type="compositionally biased region" description="Low complexity" evidence="2">
    <location>
        <begin position="352"/>
        <end position="377"/>
    </location>
</feature>
<feature type="region of interest" description="Disordered" evidence="2">
    <location>
        <begin position="610"/>
        <end position="633"/>
    </location>
</feature>
<reference evidence="4" key="1">
    <citation type="submission" date="2021-02" db="EMBL/GenBank/DDBJ databases">
        <authorList>
            <person name="Dougan E. K."/>
            <person name="Rhodes N."/>
            <person name="Thang M."/>
            <person name="Chan C."/>
        </authorList>
    </citation>
    <scope>NUCLEOTIDE SEQUENCE</scope>
</reference>
<dbReference type="OrthoDB" id="447812at2759"/>
<evidence type="ECO:0000259" key="3">
    <source>
        <dbReference type="SMART" id="SM01272"/>
    </source>
</evidence>
<proteinExistence type="predicted"/>
<feature type="coiled-coil region" evidence="1">
    <location>
        <begin position="511"/>
        <end position="545"/>
    </location>
</feature>
<dbReference type="AlphaFoldDB" id="A0A812G4F7"/>
<dbReference type="Pfam" id="PF06741">
    <property type="entry name" value="LsmAD"/>
    <property type="match status" value="1"/>
</dbReference>
<dbReference type="EMBL" id="CAJNDS010000002">
    <property type="protein sequence ID" value="CAE6911573.1"/>
    <property type="molecule type" value="Genomic_DNA"/>
</dbReference>
<evidence type="ECO:0000313" key="5">
    <source>
        <dbReference type="Proteomes" id="UP000604046"/>
    </source>
</evidence>
<protein>
    <submittedName>
        <fullName evidence="4">CID4 protein</fullName>
    </submittedName>
</protein>
<keyword evidence="5" id="KW-1185">Reference proteome</keyword>
<feature type="region of interest" description="Disordered" evidence="2">
    <location>
        <begin position="342"/>
        <end position="486"/>
    </location>
</feature>
<feature type="compositionally biased region" description="Polar residues" evidence="2">
    <location>
        <begin position="408"/>
        <end position="435"/>
    </location>
</feature>
<name>A0A812G4F7_9DINO</name>
<dbReference type="GO" id="GO:0003729">
    <property type="term" value="F:mRNA binding"/>
    <property type="evidence" value="ECO:0007669"/>
    <property type="project" value="TreeGrafter"/>
</dbReference>
<feature type="domain" description="LsmAD" evidence="3">
    <location>
        <begin position="169"/>
        <end position="233"/>
    </location>
</feature>
<dbReference type="InterPro" id="IPR009604">
    <property type="entry name" value="LsmAD_domain"/>
</dbReference>